<dbReference type="InterPro" id="IPR023214">
    <property type="entry name" value="HAD_sf"/>
</dbReference>
<dbReference type="Gene3D" id="3.90.1070.10">
    <property type="match status" value="1"/>
</dbReference>
<dbReference type="Pfam" id="PF05116">
    <property type="entry name" value="S6PP"/>
    <property type="match status" value="1"/>
</dbReference>
<proteinExistence type="predicted"/>
<dbReference type="InterPro" id="IPR006379">
    <property type="entry name" value="HAD-SF_hydro_IIB"/>
</dbReference>
<evidence type="ECO:0000259" key="2">
    <source>
        <dbReference type="Pfam" id="PF05116"/>
    </source>
</evidence>
<keyword evidence="1 3" id="KW-0378">Hydrolase</keyword>
<evidence type="ECO:0000256" key="1">
    <source>
        <dbReference type="ARBA" id="ARBA00022801"/>
    </source>
</evidence>
<dbReference type="PANTHER" id="PTHR46521:SF4">
    <property type="entry name" value="SUCROSE-PHOSPHATASE 2-RELATED"/>
    <property type="match status" value="1"/>
</dbReference>
<dbReference type="InterPro" id="IPR006380">
    <property type="entry name" value="SPP-like_dom"/>
</dbReference>
<name>A0A518JWG4_9BACT</name>
<evidence type="ECO:0000313" key="4">
    <source>
        <dbReference type="Proteomes" id="UP000315082"/>
    </source>
</evidence>
<dbReference type="KEGG" id="rcf:Poly24_35940"/>
<dbReference type="Proteomes" id="UP000315082">
    <property type="component" value="Chromosome"/>
</dbReference>
<dbReference type="GO" id="GO:0016791">
    <property type="term" value="F:phosphatase activity"/>
    <property type="evidence" value="ECO:0007669"/>
    <property type="project" value="UniProtKB-ARBA"/>
</dbReference>
<sequence length="268" mass="28887">MTARPTVLATDLDGTLIPLEGNPANRRDLLRLHNHFESADATLVFVTGRHLESARQAITDFQLPCPDWIVCDVGSTICRSSGDGRFESVAPYEACLDKLADGVSLADVHAALKSIDGLRLQESEKQGRFKLSYYADQAVLPTVTQQVGARISELPYSMISSVDPFNGDGLIDLLPRGTSKAFALQWWTEHVGREATDLIFAGDSGNDLAALTAGYRAIVVGNASDAVVQAARAAHRDAGWTDRLHVAREVATSGVLEGCRFHGLIDAE</sequence>
<dbReference type="NCBIfam" id="TIGR01484">
    <property type="entry name" value="HAD-SF-IIB"/>
    <property type="match status" value="1"/>
</dbReference>
<dbReference type="AlphaFoldDB" id="A0A518JWG4"/>
<dbReference type="SFLD" id="SFLDS00003">
    <property type="entry name" value="Haloacid_Dehalogenase"/>
    <property type="match status" value="1"/>
</dbReference>
<dbReference type="OrthoDB" id="9781413at2"/>
<dbReference type="PANTHER" id="PTHR46521">
    <property type="entry name" value="SUCROSE-PHOSPHATASE 2-RELATED"/>
    <property type="match status" value="1"/>
</dbReference>
<dbReference type="InterPro" id="IPR051518">
    <property type="entry name" value="Sucrose_Phosphatase"/>
</dbReference>
<dbReference type="SFLD" id="SFLDG01141">
    <property type="entry name" value="C2.B.1:_Sucrose_Phosphatase_Li"/>
    <property type="match status" value="1"/>
</dbReference>
<dbReference type="SUPFAM" id="SSF56784">
    <property type="entry name" value="HAD-like"/>
    <property type="match status" value="1"/>
</dbReference>
<accession>A0A518JWG4</accession>
<reference evidence="3 4" key="1">
    <citation type="submission" date="2019-02" db="EMBL/GenBank/DDBJ databases">
        <title>Deep-cultivation of Planctomycetes and their phenomic and genomic characterization uncovers novel biology.</title>
        <authorList>
            <person name="Wiegand S."/>
            <person name="Jogler M."/>
            <person name="Boedeker C."/>
            <person name="Pinto D."/>
            <person name="Vollmers J."/>
            <person name="Rivas-Marin E."/>
            <person name="Kohn T."/>
            <person name="Peeters S.H."/>
            <person name="Heuer A."/>
            <person name="Rast P."/>
            <person name="Oberbeckmann S."/>
            <person name="Bunk B."/>
            <person name="Jeske O."/>
            <person name="Meyerdierks A."/>
            <person name="Storesund J.E."/>
            <person name="Kallscheuer N."/>
            <person name="Luecker S."/>
            <person name="Lage O.M."/>
            <person name="Pohl T."/>
            <person name="Merkel B.J."/>
            <person name="Hornburger P."/>
            <person name="Mueller R.-W."/>
            <person name="Bruemmer F."/>
            <person name="Labrenz M."/>
            <person name="Spormann A.M."/>
            <person name="Op den Camp H."/>
            <person name="Overmann J."/>
            <person name="Amann R."/>
            <person name="Jetten M.S.M."/>
            <person name="Mascher T."/>
            <person name="Medema M.H."/>
            <person name="Devos D.P."/>
            <person name="Kaster A.-K."/>
            <person name="Ovreas L."/>
            <person name="Rohde M."/>
            <person name="Galperin M.Y."/>
            <person name="Jogler C."/>
        </authorList>
    </citation>
    <scope>NUCLEOTIDE SEQUENCE [LARGE SCALE GENOMIC DNA]</scope>
    <source>
        <strain evidence="3 4">Poly24</strain>
    </source>
</reference>
<protein>
    <submittedName>
        <fullName evidence="3">Mannosylfructose-phosphate phosphatase</fullName>
        <ecNumber evidence="3">3.1.3.79</ecNumber>
    </submittedName>
</protein>
<dbReference type="InterPro" id="IPR036412">
    <property type="entry name" value="HAD-like_sf"/>
</dbReference>
<dbReference type="SFLD" id="SFLDG01140">
    <property type="entry name" value="C2.B:_Phosphomannomutase_and_P"/>
    <property type="match status" value="1"/>
</dbReference>
<evidence type="ECO:0000313" key="3">
    <source>
        <dbReference type="EMBL" id="QDV69876.1"/>
    </source>
</evidence>
<keyword evidence="4" id="KW-1185">Reference proteome</keyword>
<dbReference type="EMBL" id="CP036348">
    <property type="protein sequence ID" value="QDV69876.1"/>
    <property type="molecule type" value="Genomic_DNA"/>
</dbReference>
<organism evidence="3 4">
    <name type="scientific">Rosistilla carotiformis</name>
    <dbReference type="NCBI Taxonomy" id="2528017"/>
    <lineage>
        <taxon>Bacteria</taxon>
        <taxon>Pseudomonadati</taxon>
        <taxon>Planctomycetota</taxon>
        <taxon>Planctomycetia</taxon>
        <taxon>Pirellulales</taxon>
        <taxon>Pirellulaceae</taxon>
        <taxon>Rosistilla</taxon>
    </lineage>
</organism>
<dbReference type="Gene3D" id="3.40.50.1000">
    <property type="entry name" value="HAD superfamily/HAD-like"/>
    <property type="match status" value="1"/>
</dbReference>
<feature type="domain" description="Sucrose phosphatase-like" evidence="2">
    <location>
        <begin position="5"/>
        <end position="262"/>
    </location>
</feature>
<dbReference type="EC" id="3.1.3.79" evidence="3"/>
<dbReference type="RefSeq" id="WP_145098136.1">
    <property type="nucleotide sequence ID" value="NZ_CP036348.1"/>
</dbReference>
<gene>
    <name evidence="3" type="primary">mfppA</name>
    <name evidence="3" type="ORF">Poly24_35940</name>
</gene>